<keyword evidence="5" id="KW-0227">DNA damage</keyword>
<dbReference type="InterPro" id="IPR018060">
    <property type="entry name" value="HTH_AraC"/>
</dbReference>
<dbReference type="InterPro" id="IPR009057">
    <property type="entry name" value="Homeodomain-like_sf"/>
</dbReference>
<dbReference type="InterPro" id="IPR035451">
    <property type="entry name" value="Ada-like_dom_sf"/>
</dbReference>
<dbReference type="SUPFAM" id="SSF46689">
    <property type="entry name" value="Homeodomain-like"/>
    <property type="match status" value="1"/>
</dbReference>
<name>A0ABU9CNK0_9BURK</name>
<dbReference type="SUPFAM" id="SSF57884">
    <property type="entry name" value="Ada DNA repair protein, N-terminal domain (N-Ada 10)"/>
    <property type="match status" value="1"/>
</dbReference>
<dbReference type="SMART" id="SM01009">
    <property type="entry name" value="AlkA_N"/>
    <property type="match status" value="1"/>
</dbReference>
<evidence type="ECO:0000256" key="1">
    <source>
        <dbReference type="ARBA" id="ARBA00000086"/>
    </source>
</evidence>
<dbReference type="PANTHER" id="PTHR43003">
    <property type="entry name" value="DNA-3-METHYLADENINE GLYCOSYLASE"/>
    <property type="match status" value="1"/>
</dbReference>
<organism evidence="11 12">
    <name type="scientific">Pseudaquabacterium inlustre</name>
    <dbReference type="NCBI Taxonomy" id="2984192"/>
    <lineage>
        <taxon>Bacteria</taxon>
        <taxon>Pseudomonadati</taxon>
        <taxon>Pseudomonadota</taxon>
        <taxon>Betaproteobacteria</taxon>
        <taxon>Burkholderiales</taxon>
        <taxon>Sphaerotilaceae</taxon>
        <taxon>Pseudaquabacterium</taxon>
    </lineage>
</organism>
<dbReference type="EC" id="3.2.2.21" evidence="3"/>
<dbReference type="InterPro" id="IPR037046">
    <property type="entry name" value="AlkA_N_sf"/>
</dbReference>
<dbReference type="InterPro" id="IPR051912">
    <property type="entry name" value="Alkylbase_DNA_Glycosylase/TA"/>
</dbReference>
<evidence type="ECO:0000256" key="5">
    <source>
        <dbReference type="ARBA" id="ARBA00022763"/>
    </source>
</evidence>
<keyword evidence="7" id="KW-0010">Activator</keyword>
<dbReference type="SMART" id="SM00478">
    <property type="entry name" value="ENDO3c"/>
    <property type="match status" value="1"/>
</dbReference>
<dbReference type="PANTHER" id="PTHR43003:SF13">
    <property type="entry name" value="DNA-3-METHYLADENINE GLYCOSYLASE 2"/>
    <property type="match status" value="1"/>
</dbReference>
<feature type="domain" description="HTH araC/xylS-type" evidence="10">
    <location>
        <begin position="124"/>
        <end position="207"/>
    </location>
</feature>
<dbReference type="Gene3D" id="3.40.10.10">
    <property type="entry name" value="DNA Methylphosphotriester Repair Domain"/>
    <property type="match status" value="1"/>
</dbReference>
<dbReference type="Gene3D" id="1.10.10.60">
    <property type="entry name" value="Homeodomain-like"/>
    <property type="match status" value="2"/>
</dbReference>
<reference evidence="11 12" key="1">
    <citation type="submission" date="2024-04" db="EMBL/GenBank/DDBJ databases">
        <title>Novel species of the genus Ideonella isolated from streams.</title>
        <authorList>
            <person name="Lu H."/>
        </authorList>
    </citation>
    <scope>NUCLEOTIDE SEQUENCE [LARGE SCALE GENOMIC DNA]</scope>
    <source>
        <strain evidence="11 12">DXS22W</strain>
    </source>
</reference>
<evidence type="ECO:0000256" key="7">
    <source>
        <dbReference type="ARBA" id="ARBA00023159"/>
    </source>
</evidence>
<keyword evidence="4" id="KW-0808">Transferase</keyword>
<gene>
    <name evidence="11" type="ORF">AACH10_18060</name>
</gene>
<proteinExistence type="predicted"/>
<dbReference type="Pfam" id="PF06029">
    <property type="entry name" value="AlkA_N"/>
    <property type="match status" value="1"/>
</dbReference>
<dbReference type="Gene3D" id="1.10.340.30">
    <property type="entry name" value="Hypothetical protein, domain 2"/>
    <property type="match status" value="1"/>
</dbReference>
<evidence type="ECO:0000256" key="9">
    <source>
        <dbReference type="ARBA" id="ARBA00023204"/>
    </source>
</evidence>
<dbReference type="SUPFAM" id="SSF48150">
    <property type="entry name" value="DNA-glycosylase"/>
    <property type="match status" value="1"/>
</dbReference>
<evidence type="ECO:0000256" key="4">
    <source>
        <dbReference type="ARBA" id="ARBA00022603"/>
    </source>
</evidence>
<accession>A0ABU9CNK0</accession>
<comment type="caution">
    <text evidence="11">The sequence shown here is derived from an EMBL/GenBank/DDBJ whole genome shotgun (WGS) entry which is preliminary data.</text>
</comment>
<evidence type="ECO:0000256" key="8">
    <source>
        <dbReference type="ARBA" id="ARBA00023163"/>
    </source>
</evidence>
<keyword evidence="6" id="KW-0805">Transcription regulation</keyword>
<evidence type="ECO:0000313" key="12">
    <source>
        <dbReference type="Proteomes" id="UP001365405"/>
    </source>
</evidence>
<dbReference type="Gene3D" id="3.30.310.20">
    <property type="entry name" value="DNA-3-methyladenine glycosylase AlkA, N-terminal domain"/>
    <property type="match status" value="1"/>
</dbReference>
<dbReference type="InterPro" id="IPR004026">
    <property type="entry name" value="Ada_DNA_repair_Zn-bd"/>
</dbReference>
<dbReference type="Pfam" id="PF02805">
    <property type="entry name" value="Ada_Zn_binding"/>
    <property type="match status" value="1"/>
</dbReference>
<comment type="catalytic activity">
    <reaction evidence="1">
        <text>Hydrolysis of alkylated DNA, releasing 3-methyladenine, 3-methylguanine, 7-methylguanine and 7-methyladenine.</text>
        <dbReference type="EC" id="3.2.2.21"/>
    </reaction>
</comment>
<dbReference type="SMART" id="SM00342">
    <property type="entry name" value="HTH_ARAC"/>
    <property type="match status" value="1"/>
</dbReference>
<dbReference type="InterPro" id="IPR011257">
    <property type="entry name" value="DNA_glycosylase"/>
</dbReference>
<keyword evidence="4" id="KW-0489">Methyltransferase</keyword>
<comment type="cofactor">
    <cofactor evidence="2">
        <name>Zn(2+)</name>
        <dbReference type="ChEBI" id="CHEBI:29105"/>
    </cofactor>
</comment>
<dbReference type="Pfam" id="PF12833">
    <property type="entry name" value="HTH_18"/>
    <property type="match status" value="1"/>
</dbReference>
<keyword evidence="8" id="KW-0804">Transcription</keyword>
<evidence type="ECO:0000256" key="3">
    <source>
        <dbReference type="ARBA" id="ARBA00012000"/>
    </source>
</evidence>
<dbReference type="CDD" id="cd00056">
    <property type="entry name" value="ENDO3c"/>
    <property type="match status" value="1"/>
</dbReference>
<keyword evidence="12" id="KW-1185">Reference proteome</keyword>
<dbReference type="EMBL" id="JBBUTH010000009">
    <property type="protein sequence ID" value="MEK8052162.1"/>
    <property type="molecule type" value="Genomic_DNA"/>
</dbReference>
<dbReference type="InterPro" id="IPR010316">
    <property type="entry name" value="AlkA_N"/>
</dbReference>
<dbReference type="InterPro" id="IPR003265">
    <property type="entry name" value="HhH-GPD_domain"/>
</dbReference>
<dbReference type="InterPro" id="IPR023170">
    <property type="entry name" value="HhH_base_excis_C"/>
</dbReference>
<sequence length="511" mass="54639">MPAPPPSAAPPSALHDDAAYAALRTRDARFDGRLFVGVTSTGIYCRPVCRVRAPRRENCRFFGQAALAEAAGFRPCLRCRPELAPGLSLTDSSDVLAAQAARLLAAAVHGGEAGAPAAADAPATVPAVAARLGITDRHLRRIFQRAHGVTPIAWLTTQRLLLAKQLLTDTALPVTEVALASGFASVRRFNAAFAEHYRLQPGALRKQAADGAPAPLSPDRTAAEATLRLAWRPPYDLHGVLDFLRHRALPGIEQVDGLTVRRTLALPHHGQVLAGWLQARFEPARHELHLRVAPALLPAIAAVRERARQALDLDADPARIDAQLATLPVPARPGVRVPGGWCGFESAVRVILGQQVTVAAARTLTRRLVERFGTPLDTPFDSLDRLFPSAATLAAAAPEDIGTLGIVRQRVRALQALAQAVAEGRLHLHRAAPLDSTLATLASLPGIGDWSAQLIAMRALAWPDAWPATDIGILNALGHRDAKAGTAQAEAWRPWRAYAVMNLWLSLEATP</sequence>
<dbReference type="RefSeq" id="WP_341411880.1">
    <property type="nucleotide sequence ID" value="NZ_JBBUTH010000009.1"/>
</dbReference>
<evidence type="ECO:0000259" key="10">
    <source>
        <dbReference type="PROSITE" id="PS01124"/>
    </source>
</evidence>
<evidence type="ECO:0000313" key="11">
    <source>
        <dbReference type="EMBL" id="MEK8052162.1"/>
    </source>
</evidence>
<evidence type="ECO:0000256" key="6">
    <source>
        <dbReference type="ARBA" id="ARBA00023015"/>
    </source>
</evidence>
<dbReference type="Gene3D" id="1.10.1670.10">
    <property type="entry name" value="Helix-hairpin-Helix base-excision DNA repair enzymes (C-terminal)"/>
    <property type="match status" value="1"/>
</dbReference>
<dbReference type="PROSITE" id="PS01124">
    <property type="entry name" value="HTH_ARAC_FAMILY_2"/>
    <property type="match status" value="1"/>
</dbReference>
<dbReference type="SUPFAM" id="SSF55945">
    <property type="entry name" value="TATA-box binding protein-like"/>
    <property type="match status" value="1"/>
</dbReference>
<dbReference type="Pfam" id="PF00730">
    <property type="entry name" value="HhH-GPD"/>
    <property type="match status" value="1"/>
</dbReference>
<evidence type="ECO:0000256" key="2">
    <source>
        <dbReference type="ARBA" id="ARBA00001947"/>
    </source>
</evidence>
<protein>
    <recommendedName>
        <fullName evidence="3">DNA-3-methyladenine glycosylase II</fullName>
        <ecNumber evidence="3">3.2.2.21</ecNumber>
    </recommendedName>
</protein>
<dbReference type="Proteomes" id="UP001365405">
    <property type="component" value="Unassembled WGS sequence"/>
</dbReference>
<keyword evidence="9" id="KW-0234">DNA repair</keyword>